<evidence type="ECO:0000313" key="11">
    <source>
        <dbReference type="EMBL" id="CAL6066572.1"/>
    </source>
</evidence>
<name>A0AA86PI40_9EUKA</name>
<dbReference type="EMBL" id="CATOUU010000728">
    <property type="protein sequence ID" value="CAI9944523.1"/>
    <property type="molecule type" value="Genomic_DNA"/>
</dbReference>
<organism evidence="4">
    <name type="scientific">Hexamita inflata</name>
    <dbReference type="NCBI Taxonomy" id="28002"/>
    <lineage>
        <taxon>Eukaryota</taxon>
        <taxon>Metamonada</taxon>
        <taxon>Diplomonadida</taxon>
        <taxon>Hexamitidae</taxon>
        <taxon>Hexamitinae</taxon>
        <taxon>Hexamita</taxon>
    </lineage>
</organism>
<evidence type="ECO:0000313" key="5">
    <source>
        <dbReference type="EMBL" id="CAI9944523.1"/>
    </source>
</evidence>
<evidence type="ECO:0000313" key="9">
    <source>
        <dbReference type="EMBL" id="CAL6045490.1"/>
    </source>
</evidence>
<proteinExistence type="predicted"/>
<dbReference type="EMBL" id="CAXDID020000110">
    <property type="protein sequence ID" value="CAL6029528.1"/>
    <property type="molecule type" value="Genomic_DNA"/>
</dbReference>
<evidence type="ECO:0000256" key="1">
    <source>
        <dbReference type="ARBA" id="ARBA00023054"/>
    </source>
</evidence>
<feature type="coiled-coil region" evidence="2">
    <location>
        <begin position="351"/>
        <end position="417"/>
    </location>
</feature>
<dbReference type="PANTHER" id="PTHR21694:SF18">
    <property type="entry name" value="COILED-COIL DOMAIN-CONTAINING PROTEIN 63"/>
    <property type="match status" value="1"/>
</dbReference>
<dbReference type="InterPro" id="IPR051876">
    <property type="entry name" value="ODA-DC/CCD"/>
</dbReference>
<keyword evidence="1 2" id="KW-0175">Coiled coil</keyword>
<comment type="caution">
    <text evidence="4">The sequence shown here is derived from an EMBL/GenBank/DDBJ whole genome shotgun (WGS) entry which is preliminary data.</text>
</comment>
<dbReference type="InterPro" id="IPR049258">
    <property type="entry name" value="ODAD1_CC"/>
</dbReference>
<dbReference type="EMBL" id="CATOUU010000647">
    <property type="protein sequence ID" value="CAI9937638.1"/>
    <property type="molecule type" value="Genomic_DNA"/>
</dbReference>
<dbReference type="Pfam" id="PF21773">
    <property type="entry name" value="ODAD1_CC"/>
    <property type="match status" value="1"/>
</dbReference>
<reference evidence="8 12" key="2">
    <citation type="submission" date="2024-07" db="EMBL/GenBank/DDBJ databases">
        <authorList>
            <person name="Akdeniz Z."/>
        </authorList>
    </citation>
    <scope>NUCLEOTIDE SEQUENCE [LARGE SCALE GENOMIC DNA]</scope>
</reference>
<evidence type="ECO:0000313" key="8">
    <source>
        <dbReference type="EMBL" id="CAL6029528.1"/>
    </source>
</evidence>
<reference evidence="4" key="1">
    <citation type="submission" date="2023-06" db="EMBL/GenBank/DDBJ databases">
        <authorList>
            <person name="Kurt Z."/>
        </authorList>
    </citation>
    <scope>NUCLEOTIDE SEQUENCE</scope>
</reference>
<feature type="coiled-coil region" evidence="2">
    <location>
        <begin position="92"/>
        <end position="133"/>
    </location>
</feature>
<evidence type="ECO:0000313" key="6">
    <source>
        <dbReference type="EMBL" id="CAI9949048.1"/>
    </source>
</evidence>
<dbReference type="EMBL" id="CAXDID020000164">
    <property type="protein sequence ID" value="CAL6045490.1"/>
    <property type="molecule type" value="Genomic_DNA"/>
</dbReference>
<dbReference type="EMBL" id="CAXDID020000185">
    <property type="protein sequence ID" value="CAL6050536.1"/>
    <property type="molecule type" value="Genomic_DNA"/>
</dbReference>
<evidence type="ECO:0000313" key="7">
    <source>
        <dbReference type="EMBL" id="CAI9969110.1"/>
    </source>
</evidence>
<dbReference type="EMBL" id="CATOUU010000793">
    <property type="protein sequence ID" value="CAI9949048.1"/>
    <property type="molecule type" value="Genomic_DNA"/>
</dbReference>
<accession>A0AA86PI40</accession>
<feature type="coiled-coil region" evidence="2">
    <location>
        <begin position="165"/>
        <end position="277"/>
    </location>
</feature>
<dbReference type="Proteomes" id="UP001642409">
    <property type="component" value="Unassembled WGS sequence"/>
</dbReference>
<feature type="domain" description="ODAD1 central coiled coil region" evidence="3">
    <location>
        <begin position="142"/>
        <end position="439"/>
    </location>
</feature>
<gene>
    <name evidence="4" type="ORF">HINF_LOCUS25283</name>
    <name evidence="5" type="ORF">HINF_LOCUS32168</name>
    <name evidence="8" type="ORF">HINF_LOCUS32405</name>
    <name evidence="6" type="ORF">HINF_LOCUS36693</name>
    <name evidence="9" type="ORF">HINF_LOCUS41078</name>
    <name evidence="10" type="ORF">HINF_LOCUS43933</name>
    <name evidence="11" type="ORF">HINF_LOCUS52483</name>
    <name evidence="7" type="ORF">HINF_LOCUS56755</name>
</gene>
<evidence type="ECO:0000313" key="10">
    <source>
        <dbReference type="EMBL" id="CAL6050536.1"/>
    </source>
</evidence>
<dbReference type="EMBL" id="CATOUU010001054">
    <property type="protein sequence ID" value="CAI9969110.1"/>
    <property type="molecule type" value="Genomic_DNA"/>
</dbReference>
<sequence length="508" mass="60104">MSKVKNTTVALSQLTPEEQKLTELSHQYRVMEQNKKRYVDEQQSELRRQRGIVDRLAKENAALRERIADQSYLAETALNQHQTATIEAEKKKSELDTQLTQEREAIKQLESKISNTQTTINQMRRQRATAEQARPTAKSVEHKIEQLENALYLTTTKYNGLITDNSKLRESITHLRREHLKFEEQHQKMLMEQEKMQTQMKEEMEEARKNFKDREDLQKQIQQLQEQSLKEEQKFKEDMAELEKAMEKDLKKRHLHLQQLEQQRQQQNEHVIQRQLKQQEDLNSTARLQTEIYTEEHYQKAFLQIVNENIYPEATRLFNENNNELNEEIINQIVQKYTENEDQNFSLFNYANDLRAEVEKKEEELYKLREELNQAKKKKEQTESGLKNEQEILKMNMVQIEKEAEKYQRECDEMEKNMVGVFTQIEKLYQASGLDKVNVNKENVLMVLSEVEGVVDQKVNKLLQLIKKKKIGADMIAKYLFKEEGKQSVKSLAPAAAAIITELNKEDL</sequence>
<evidence type="ECO:0000256" key="2">
    <source>
        <dbReference type="SAM" id="Coils"/>
    </source>
</evidence>
<evidence type="ECO:0000313" key="12">
    <source>
        <dbReference type="Proteomes" id="UP001642409"/>
    </source>
</evidence>
<keyword evidence="12" id="KW-1185">Reference proteome</keyword>
<dbReference type="AlphaFoldDB" id="A0AA86PI40"/>
<evidence type="ECO:0000313" key="4">
    <source>
        <dbReference type="EMBL" id="CAI9937638.1"/>
    </source>
</evidence>
<protein>
    <submittedName>
        <fullName evidence="4">Outer dynein arm-docking complex subunit 2</fullName>
    </submittedName>
    <submittedName>
        <fullName evidence="8">Outer_dynein arm-docking complex subunit 2</fullName>
    </submittedName>
</protein>
<dbReference type="PANTHER" id="PTHR21694">
    <property type="entry name" value="COILED-COIL DOMAIN-CONTAINING PROTEIN 63"/>
    <property type="match status" value="1"/>
</dbReference>
<dbReference type="EMBL" id="CAXDID020000262">
    <property type="protein sequence ID" value="CAL6066572.1"/>
    <property type="molecule type" value="Genomic_DNA"/>
</dbReference>
<feature type="coiled-coil region" evidence="2">
    <location>
        <begin position="21"/>
        <end position="66"/>
    </location>
</feature>
<evidence type="ECO:0000259" key="3">
    <source>
        <dbReference type="Pfam" id="PF21773"/>
    </source>
</evidence>